<comment type="subcellular location">
    <subcellularLocation>
        <location evidence="1">Plastid</location>
        <location evidence="1">Chloroplast</location>
    </subcellularLocation>
</comment>
<comment type="subunit">
    <text evidence="3">Homodimer.</text>
</comment>
<keyword evidence="5" id="KW-0444">Lipid biosynthesis</keyword>
<comment type="catalytic activity">
    <reaction evidence="15">
        <text>a fatty acyl-[ACP] + malonyl-[ACP] + H(+) = a 3-oxoacyl-[ACP] + holo-[ACP] + CO2</text>
        <dbReference type="Rhea" id="RHEA:22836"/>
        <dbReference type="Rhea" id="RHEA-COMP:9623"/>
        <dbReference type="Rhea" id="RHEA-COMP:9685"/>
        <dbReference type="Rhea" id="RHEA-COMP:9916"/>
        <dbReference type="Rhea" id="RHEA-COMP:14125"/>
        <dbReference type="ChEBI" id="CHEBI:15378"/>
        <dbReference type="ChEBI" id="CHEBI:16526"/>
        <dbReference type="ChEBI" id="CHEBI:64479"/>
        <dbReference type="ChEBI" id="CHEBI:78449"/>
        <dbReference type="ChEBI" id="CHEBI:78776"/>
        <dbReference type="ChEBI" id="CHEBI:138651"/>
        <dbReference type="EC" id="2.3.1.41"/>
    </reaction>
</comment>
<evidence type="ECO:0000256" key="7">
    <source>
        <dbReference type="ARBA" id="ARBA00022640"/>
    </source>
</evidence>
<keyword evidence="8 18" id="KW-0808">Transferase</keyword>
<dbReference type="GO" id="GO:0009507">
    <property type="term" value="C:chloroplast"/>
    <property type="evidence" value="ECO:0007669"/>
    <property type="project" value="UniProtKB-SubCell"/>
</dbReference>
<dbReference type="NCBIfam" id="NF005589">
    <property type="entry name" value="PRK07314.1"/>
    <property type="match status" value="1"/>
</dbReference>
<name>A0A6V7P2I3_ANACO</name>
<evidence type="ECO:0000256" key="12">
    <source>
        <dbReference type="ARBA" id="ARBA00023160"/>
    </source>
</evidence>
<dbReference type="GO" id="GO:0005739">
    <property type="term" value="C:mitochondrion"/>
    <property type="evidence" value="ECO:0007669"/>
    <property type="project" value="TreeGrafter"/>
</dbReference>
<evidence type="ECO:0000256" key="16">
    <source>
        <dbReference type="ARBA" id="ARBA00058711"/>
    </source>
</evidence>
<keyword evidence="13" id="KW-0012">Acyltransferase</keyword>
<dbReference type="SMART" id="SM00825">
    <property type="entry name" value="PKS_KS"/>
    <property type="match status" value="1"/>
</dbReference>
<evidence type="ECO:0000256" key="6">
    <source>
        <dbReference type="ARBA" id="ARBA00022528"/>
    </source>
</evidence>
<dbReference type="EMBL" id="LR862144">
    <property type="protein sequence ID" value="CAD1825055.1"/>
    <property type="molecule type" value="Genomic_DNA"/>
</dbReference>
<proteinExistence type="inferred from homology"/>
<keyword evidence="11" id="KW-0443">Lipid metabolism</keyword>
<dbReference type="InterPro" id="IPR017568">
    <property type="entry name" value="3-oxoacyl-ACP_synth-2"/>
</dbReference>
<evidence type="ECO:0000256" key="17">
    <source>
        <dbReference type="ARBA" id="ARBA00074204"/>
    </source>
</evidence>
<evidence type="ECO:0000256" key="9">
    <source>
        <dbReference type="ARBA" id="ARBA00022832"/>
    </source>
</evidence>
<dbReference type="Gene3D" id="3.40.47.10">
    <property type="match status" value="1"/>
</dbReference>
<evidence type="ECO:0000256" key="8">
    <source>
        <dbReference type="ARBA" id="ARBA00022679"/>
    </source>
</evidence>
<dbReference type="PROSITE" id="PS00606">
    <property type="entry name" value="KS3_1"/>
    <property type="match status" value="1"/>
</dbReference>
<dbReference type="SUPFAM" id="SSF53901">
    <property type="entry name" value="Thiolase-like"/>
    <property type="match status" value="2"/>
</dbReference>
<sequence>MSIVCVNWRSRQSILFPPPFQFNFAHLSYHLHNHAIPPPLPIPSPLFSRRRAARIVAVVSAVATAAPRRRETDPKKRVVVTGTGAVSVFGNDADRFYEKLLEGESGVGPIDRFDASPFPTRFAGQIRGFDSEGYIEPKNDRRYDDCIRYAVVAGKKALESAGLGVGSAAHRKLDKMRAGVIVGSGMGGFTTLSDGVQALVERGPRKINPFFIPYAITNMGTALLAIDVVFMGPTYSISTACATSNHCLCAAANHIRRGDADVMLAGGVEASIIPIGLGGFVACRALSQRNDDPRTASRPWDRDRDGFVMGEGSGVLVLESLEHAMNRDAPIFAEYLGGAVTCDAYHITDPRSDGLGVSSCILKSLEDARVSPEEVNYINAHATSTLIGDLAEVNAIKQVFKNINSQIKINATKSIIGHCLGAAGALEGIAVIKAITTGWLHPTINQFNLEPAVEFDTVAHKKQQHEVNVGE</sequence>
<evidence type="ECO:0000313" key="20">
    <source>
        <dbReference type="EMBL" id="CAD1825055.1"/>
    </source>
</evidence>
<organism evidence="20">
    <name type="scientific">Ananas comosus var. bracteatus</name>
    <name type="common">red pineapple</name>
    <dbReference type="NCBI Taxonomy" id="296719"/>
    <lineage>
        <taxon>Eukaryota</taxon>
        <taxon>Viridiplantae</taxon>
        <taxon>Streptophyta</taxon>
        <taxon>Embryophyta</taxon>
        <taxon>Tracheophyta</taxon>
        <taxon>Spermatophyta</taxon>
        <taxon>Magnoliopsida</taxon>
        <taxon>Liliopsida</taxon>
        <taxon>Poales</taxon>
        <taxon>Bromeliaceae</taxon>
        <taxon>Bromelioideae</taxon>
        <taxon>Ananas</taxon>
    </lineage>
</organism>
<evidence type="ECO:0000256" key="5">
    <source>
        <dbReference type="ARBA" id="ARBA00022516"/>
    </source>
</evidence>
<dbReference type="PANTHER" id="PTHR11712">
    <property type="entry name" value="POLYKETIDE SYNTHASE-RELATED"/>
    <property type="match status" value="1"/>
</dbReference>
<evidence type="ECO:0000256" key="1">
    <source>
        <dbReference type="ARBA" id="ARBA00004229"/>
    </source>
</evidence>
<dbReference type="AlphaFoldDB" id="A0A6V7P2I3"/>
<comment type="function">
    <text evidence="16">Catalyzes the condensation reaction of fatty acid synthesis by the addition to an acyl acceptor of two carbons from malonyl-ACP. Specific for elongation from C-10 to unsaturated C-16 and C-18 fatty acids.</text>
</comment>
<reference evidence="20" key="1">
    <citation type="submission" date="2020-07" db="EMBL/GenBank/DDBJ databases">
        <authorList>
            <person name="Lin J."/>
        </authorList>
    </citation>
    <scope>NUCLEOTIDE SEQUENCE</scope>
</reference>
<evidence type="ECO:0000256" key="15">
    <source>
        <dbReference type="ARBA" id="ARBA00049541"/>
    </source>
</evidence>
<dbReference type="InterPro" id="IPR014030">
    <property type="entry name" value="Ketoacyl_synth_N"/>
</dbReference>
<dbReference type="GO" id="GO:0004315">
    <property type="term" value="F:3-oxoacyl-[acyl-carrier-protein] synthase activity"/>
    <property type="evidence" value="ECO:0007669"/>
    <property type="project" value="UniProtKB-EC"/>
</dbReference>
<protein>
    <recommendedName>
        <fullName evidence="17">3-oxoacyl-[acyl-carrier-protein] synthase I, chloroplastic</fullName>
        <ecNumber evidence="4">2.3.1.41</ecNumber>
    </recommendedName>
    <alternativeName>
        <fullName evidence="14">Beta-ketoacyl-ACP synthase I</fullName>
    </alternativeName>
</protein>
<keyword evidence="7" id="KW-0934">Plastid</keyword>
<gene>
    <name evidence="20" type="ORF">CB5_LOCUS8266</name>
</gene>
<evidence type="ECO:0000256" key="2">
    <source>
        <dbReference type="ARBA" id="ARBA00008467"/>
    </source>
</evidence>
<dbReference type="PROSITE" id="PS52004">
    <property type="entry name" value="KS3_2"/>
    <property type="match status" value="1"/>
</dbReference>
<dbReference type="FunFam" id="3.40.47.10:FF:000027">
    <property type="entry name" value="3-oxoacyl-[acyl-carrier-protein] synthase 2"/>
    <property type="match status" value="1"/>
</dbReference>
<evidence type="ECO:0000256" key="18">
    <source>
        <dbReference type="RuleBase" id="RU003694"/>
    </source>
</evidence>
<keyword evidence="10" id="KW-0809">Transit peptide</keyword>
<dbReference type="Pfam" id="PF00109">
    <property type="entry name" value="ketoacyl-synt"/>
    <property type="match status" value="1"/>
</dbReference>
<evidence type="ECO:0000256" key="10">
    <source>
        <dbReference type="ARBA" id="ARBA00022946"/>
    </source>
</evidence>
<dbReference type="InterPro" id="IPR000794">
    <property type="entry name" value="Beta-ketoacyl_synthase"/>
</dbReference>
<evidence type="ECO:0000256" key="4">
    <source>
        <dbReference type="ARBA" id="ARBA00013191"/>
    </source>
</evidence>
<dbReference type="InterPro" id="IPR020841">
    <property type="entry name" value="PKS_Beta-ketoAc_synthase_dom"/>
</dbReference>
<keyword evidence="6" id="KW-0150">Chloroplast</keyword>
<evidence type="ECO:0000256" key="11">
    <source>
        <dbReference type="ARBA" id="ARBA00023098"/>
    </source>
</evidence>
<dbReference type="NCBIfam" id="TIGR03150">
    <property type="entry name" value="fabF"/>
    <property type="match status" value="1"/>
</dbReference>
<dbReference type="InterPro" id="IPR018201">
    <property type="entry name" value="Ketoacyl_synth_AS"/>
</dbReference>
<dbReference type="InterPro" id="IPR014031">
    <property type="entry name" value="Ketoacyl_synth_C"/>
</dbReference>
<dbReference type="CDD" id="cd00834">
    <property type="entry name" value="KAS_I_II"/>
    <property type="match status" value="1"/>
</dbReference>
<dbReference type="GO" id="GO:0006633">
    <property type="term" value="P:fatty acid biosynthetic process"/>
    <property type="evidence" value="ECO:0007669"/>
    <property type="project" value="UniProtKB-KW"/>
</dbReference>
<dbReference type="Pfam" id="PF02801">
    <property type="entry name" value="Ketoacyl-synt_C"/>
    <property type="match status" value="1"/>
</dbReference>
<dbReference type="EC" id="2.3.1.41" evidence="4"/>
<keyword evidence="12" id="KW-0275">Fatty acid biosynthesis</keyword>
<accession>A0A6V7P2I3</accession>
<evidence type="ECO:0000256" key="3">
    <source>
        <dbReference type="ARBA" id="ARBA00011738"/>
    </source>
</evidence>
<dbReference type="PANTHER" id="PTHR11712:SF336">
    <property type="entry name" value="3-OXOACYL-[ACYL-CARRIER-PROTEIN] SYNTHASE, MITOCHONDRIAL"/>
    <property type="match status" value="1"/>
</dbReference>
<dbReference type="InterPro" id="IPR016039">
    <property type="entry name" value="Thiolase-like"/>
</dbReference>
<feature type="domain" description="Ketosynthase family 3 (KS3)" evidence="19">
    <location>
        <begin position="75"/>
        <end position="471"/>
    </location>
</feature>
<evidence type="ECO:0000256" key="13">
    <source>
        <dbReference type="ARBA" id="ARBA00023315"/>
    </source>
</evidence>
<keyword evidence="9" id="KW-0276">Fatty acid metabolism</keyword>
<evidence type="ECO:0000256" key="14">
    <source>
        <dbReference type="ARBA" id="ARBA00042143"/>
    </source>
</evidence>
<evidence type="ECO:0000259" key="19">
    <source>
        <dbReference type="PROSITE" id="PS52004"/>
    </source>
</evidence>
<comment type="similarity">
    <text evidence="2 18">Belongs to the thiolase-like superfamily. Beta-ketoacyl-ACP synthases family.</text>
</comment>